<reference evidence="4" key="1">
    <citation type="journal article" date="2023" name="Insect Mol. Biol.">
        <title>Genome sequencing provides insights into the evolution of gene families encoding plant cell wall-degrading enzymes in longhorned beetles.</title>
        <authorList>
            <person name="Shin N.R."/>
            <person name="Okamura Y."/>
            <person name="Kirsch R."/>
            <person name="Pauchet Y."/>
        </authorList>
    </citation>
    <scope>NUCLEOTIDE SEQUENCE</scope>
    <source>
        <strain evidence="4">MMC_N1</strain>
    </source>
</reference>
<feature type="signal peptide" evidence="2">
    <location>
        <begin position="1"/>
        <end position="19"/>
    </location>
</feature>
<accession>A0ABQ9IU91</accession>
<keyword evidence="2" id="KW-0732">Signal</keyword>
<keyword evidence="1" id="KW-1133">Transmembrane helix</keyword>
<evidence type="ECO:0000313" key="5">
    <source>
        <dbReference type="Proteomes" id="UP001162164"/>
    </source>
</evidence>
<proteinExistence type="predicted"/>
<name>A0ABQ9IU91_9CUCU</name>
<feature type="chain" id="PRO_5045870193" description="EB domain-containing protein" evidence="2">
    <location>
        <begin position="20"/>
        <end position="102"/>
    </location>
</feature>
<feature type="transmembrane region" description="Helical" evidence="1">
    <location>
        <begin position="71"/>
        <end position="91"/>
    </location>
</feature>
<protein>
    <recommendedName>
        <fullName evidence="3">EB domain-containing protein</fullName>
    </recommendedName>
</protein>
<gene>
    <name evidence="4" type="ORF">NQ317_005502</name>
</gene>
<keyword evidence="1" id="KW-0812">Transmembrane</keyword>
<dbReference type="EMBL" id="JAPWTJ010002498">
    <property type="protein sequence ID" value="KAJ8965924.1"/>
    <property type="molecule type" value="Genomic_DNA"/>
</dbReference>
<feature type="domain" description="EB" evidence="3">
    <location>
        <begin position="22"/>
        <end position="60"/>
    </location>
</feature>
<organism evidence="4 5">
    <name type="scientific">Molorchus minor</name>
    <dbReference type="NCBI Taxonomy" id="1323400"/>
    <lineage>
        <taxon>Eukaryota</taxon>
        <taxon>Metazoa</taxon>
        <taxon>Ecdysozoa</taxon>
        <taxon>Arthropoda</taxon>
        <taxon>Hexapoda</taxon>
        <taxon>Insecta</taxon>
        <taxon>Pterygota</taxon>
        <taxon>Neoptera</taxon>
        <taxon>Endopterygota</taxon>
        <taxon>Coleoptera</taxon>
        <taxon>Polyphaga</taxon>
        <taxon>Cucujiformia</taxon>
        <taxon>Chrysomeloidea</taxon>
        <taxon>Cerambycidae</taxon>
        <taxon>Lamiinae</taxon>
        <taxon>Monochamini</taxon>
        <taxon>Molorchus</taxon>
    </lineage>
</organism>
<sequence>MEYYTVLTLTFCLSITAYAQRTVVDQKCQYDEHCVEGAFCESQSRCKCKDYYYPNEDGTCSNSSGVEPAGYLILPLLLVVLFATLFIMYLFDFCLRISMINN</sequence>
<keyword evidence="1" id="KW-0472">Membrane</keyword>
<evidence type="ECO:0000256" key="2">
    <source>
        <dbReference type="SAM" id="SignalP"/>
    </source>
</evidence>
<keyword evidence="5" id="KW-1185">Reference proteome</keyword>
<dbReference type="InterPro" id="IPR006149">
    <property type="entry name" value="EB_dom"/>
</dbReference>
<comment type="caution">
    <text evidence="4">The sequence shown here is derived from an EMBL/GenBank/DDBJ whole genome shotgun (WGS) entry which is preliminary data.</text>
</comment>
<evidence type="ECO:0000313" key="4">
    <source>
        <dbReference type="EMBL" id="KAJ8965924.1"/>
    </source>
</evidence>
<evidence type="ECO:0000256" key="1">
    <source>
        <dbReference type="SAM" id="Phobius"/>
    </source>
</evidence>
<dbReference type="Pfam" id="PF01683">
    <property type="entry name" value="EB"/>
    <property type="match status" value="1"/>
</dbReference>
<dbReference type="Proteomes" id="UP001162164">
    <property type="component" value="Unassembled WGS sequence"/>
</dbReference>
<evidence type="ECO:0000259" key="3">
    <source>
        <dbReference type="Pfam" id="PF01683"/>
    </source>
</evidence>